<dbReference type="InterPro" id="IPR000014">
    <property type="entry name" value="PAS"/>
</dbReference>
<dbReference type="Gene3D" id="1.10.287.130">
    <property type="match status" value="1"/>
</dbReference>
<feature type="domain" description="PAC" evidence="9">
    <location>
        <begin position="86"/>
        <end position="138"/>
    </location>
</feature>
<organism evidence="10 11">
    <name type="scientific">Mucilaginibacter ginkgonis</name>
    <dbReference type="NCBI Taxonomy" id="2682091"/>
    <lineage>
        <taxon>Bacteria</taxon>
        <taxon>Pseudomonadati</taxon>
        <taxon>Bacteroidota</taxon>
        <taxon>Sphingobacteriia</taxon>
        <taxon>Sphingobacteriales</taxon>
        <taxon>Sphingobacteriaceae</taxon>
        <taxon>Mucilaginibacter</taxon>
    </lineage>
</organism>
<evidence type="ECO:0000256" key="6">
    <source>
        <dbReference type="SAM" id="Coils"/>
    </source>
</evidence>
<dbReference type="InterPro" id="IPR004358">
    <property type="entry name" value="Sig_transdc_His_kin-like_C"/>
</dbReference>
<dbReference type="SMART" id="SM00091">
    <property type="entry name" value="PAS"/>
    <property type="match status" value="1"/>
</dbReference>
<dbReference type="Pfam" id="PF00989">
    <property type="entry name" value="PAS"/>
    <property type="match status" value="1"/>
</dbReference>
<sequence>MTVDPHSPSGDERHALLSSIVSSSDDAIVSKTLAGIITSWNPAAQKLFGHTEEEAIGRHISLIIPKDRMHEEEFIISKVSSGQKVDHFETIRVNKSGEQIHISVTVSPIFDSNGKIIGASKIARDISIRKQLEAELEKIHKQLQKELEVSKQLQRQKDDFIGMVSHELKTPLTSINALIQVANKKLQNSEDPFLAQAMGKAAVQVRKMSAMINGFLNVSRLEVGKIILEKSAFDIRGLIADIIDEIKLTATSHEIIFAGGEPCKVVADEEKIGSVITNLVNNAVKYSPKAHNVEVNCTEEGSNVIVSVKDQGIGIPAEDVNHVFDRYYRVENTDTKNISGFGIGLYLSAEIIREHGGKIWVESVKGQGSTFYFSLPLE</sequence>
<dbReference type="EMBL" id="CP066775">
    <property type="protein sequence ID" value="QQL49156.1"/>
    <property type="molecule type" value="Genomic_DNA"/>
</dbReference>
<evidence type="ECO:0000256" key="3">
    <source>
        <dbReference type="ARBA" id="ARBA00022553"/>
    </source>
</evidence>
<dbReference type="InterPro" id="IPR035965">
    <property type="entry name" value="PAS-like_dom_sf"/>
</dbReference>
<dbReference type="InterPro" id="IPR005467">
    <property type="entry name" value="His_kinase_dom"/>
</dbReference>
<dbReference type="PROSITE" id="PS50109">
    <property type="entry name" value="HIS_KIN"/>
    <property type="match status" value="1"/>
</dbReference>
<keyword evidence="4" id="KW-0808">Transferase</keyword>
<dbReference type="GO" id="GO:0000155">
    <property type="term" value="F:phosphorelay sensor kinase activity"/>
    <property type="evidence" value="ECO:0007669"/>
    <property type="project" value="InterPro"/>
</dbReference>
<gene>
    <name evidence="10" type="ORF">GO620_013355</name>
</gene>
<evidence type="ECO:0000259" key="7">
    <source>
        <dbReference type="PROSITE" id="PS50109"/>
    </source>
</evidence>
<dbReference type="PROSITE" id="PS50112">
    <property type="entry name" value="PAS"/>
    <property type="match status" value="1"/>
</dbReference>
<dbReference type="CDD" id="cd00130">
    <property type="entry name" value="PAS"/>
    <property type="match status" value="1"/>
</dbReference>
<feature type="domain" description="Histidine kinase" evidence="7">
    <location>
        <begin position="163"/>
        <end position="378"/>
    </location>
</feature>
<dbReference type="SUPFAM" id="SSF55874">
    <property type="entry name" value="ATPase domain of HSP90 chaperone/DNA topoisomerase II/histidine kinase"/>
    <property type="match status" value="1"/>
</dbReference>
<dbReference type="SUPFAM" id="SSF55785">
    <property type="entry name" value="PYP-like sensor domain (PAS domain)"/>
    <property type="match status" value="1"/>
</dbReference>
<keyword evidence="6" id="KW-0175">Coiled coil</keyword>
<dbReference type="InterPro" id="IPR003661">
    <property type="entry name" value="HisK_dim/P_dom"/>
</dbReference>
<dbReference type="InterPro" id="IPR036097">
    <property type="entry name" value="HisK_dim/P_sf"/>
</dbReference>
<dbReference type="Pfam" id="PF02518">
    <property type="entry name" value="HATPase_c"/>
    <property type="match status" value="1"/>
</dbReference>
<dbReference type="InterPro" id="IPR013767">
    <property type="entry name" value="PAS_fold"/>
</dbReference>
<feature type="domain" description="PAS" evidence="8">
    <location>
        <begin position="13"/>
        <end position="82"/>
    </location>
</feature>
<dbReference type="Proteomes" id="UP000429232">
    <property type="component" value="Chromosome"/>
</dbReference>
<dbReference type="InterPro" id="IPR036890">
    <property type="entry name" value="HATPase_C_sf"/>
</dbReference>
<dbReference type="SMART" id="SM00388">
    <property type="entry name" value="HisKA"/>
    <property type="match status" value="1"/>
</dbReference>
<dbReference type="FunFam" id="3.30.565.10:FF:000006">
    <property type="entry name" value="Sensor histidine kinase WalK"/>
    <property type="match status" value="1"/>
</dbReference>
<proteinExistence type="predicted"/>
<evidence type="ECO:0000259" key="9">
    <source>
        <dbReference type="PROSITE" id="PS50113"/>
    </source>
</evidence>
<keyword evidence="5" id="KW-0418">Kinase</keyword>
<dbReference type="RefSeq" id="WP_198173622.1">
    <property type="nucleotide sequence ID" value="NZ_CP066775.1"/>
</dbReference>
<dbReference type="GO" id="GO:0005886">
    <property type="term" value="C:plasma membrane"/>
    <property type="evidence" value="ECO:0007669"/>
    <property type="project" value="TreeGrafter"/>
</dbReference>
<dbReference type="Gene3D" id="3.30.450.20">
    <property type="entry name" value="PAS domain"/>
    <property type="match status" value="1"/>
</dbReference>
<dbReference type="Gene3D" id="3.30.565.10">
    <property type="entry name" value="Histidine kinase-like ATPase, C-terminal domain"/>
    <property type="match status" value="1"/>
</dbReference>
<accession>A0A7T7F9A7</accession>
<dbReference type="InterPro" id="IPR003594">
    <property type="entry name" value="HATPase_dom"/>
</dbReference>
<evidence type="ECO:0000313" key="10">
    <source>
        <dbReference type="EMBL" id="QQL49156.1"/>
    </source>
</evidence>
<protein>
    <recommendedName>
        <fullName evidence="2">histidine kinase</fullName>
        <ecNumber evidence="2">2.7.13.3</ecNumber>
    </recommendedName>
</protein>
<evidence type="ECO:0000256" key="5">
    <source>
        <dbReference type="ARBA" id="ARBA00022777"/>
    </source>
</evidence>
<evidence type="ECO:0000256" key="1">
    <source>
        <dbReference type="ARBA" id="ARBA00000085"/>
    </source>
</evidence>
<dbReference type="SUPFAM" id="SSF47384">
    <property type="entry name" value="Homodimeric domain of signal transducing histidine kinase"/>
    <property type="match status" value="1"/>
</dbReference>
<evidence type="ECO:0000256" key="4">
    <source>
        <dbReference type="ARBA" id="ARBA00022679"/>
    </source>
</evidence>
<dbReference type="PROSITE" id="PS50113">
    <property type="entry name" value="PAC"/>
    <property type="match status" value="1"/>
</dbReference>
<evidence type="ECO:0000259" key="8">
    <source>
        <dbReference type="PROSITE" id="PS50112"/>
    </source>
</evidence>
<dbReference type="PANTHER" id="PTHR43047">
    <property type="entry name" value="TWO-COMPONENT HISTIDINE PROTEIN KINASE"/>
    <property type="match status" value="1"/>
</dbReference>
<comment type="catalytic activity">
    <reaction evidence="1">
        <text>ATP + protein L-histidine = ADP + protein N-phospho-L-histidine.</text>
        <dbReference type="EC" id="2.7.13.3"/>
    </reaction>
</comment>
<dbReference type="InterPro" id="IPR000700">
    <property type="entry name" value="PAS-assoc_C"/>
</dbReference>
<dbReference type="SMART" id="SM00387">
    <property type="entry name" value="HATPase_c"/>
    <property type="match status" value="1"/>
</dbReference>
<dbReference type="KEGG" id="mgik:GO620_013355"/>
<dbReference type="CDD" id="cd00082">
    <property type="entry name" value="HisKA"/>
    <property type="match status" value="1"/>
</dbReference>
<keyword evidence="3" id="KW-0597">Phosphoprotein</keyword>
<reference evidence="10 11" key="1">
    <citation type="submission" date="2020-12" db="EMBL/GenBank/DDBJ databases">
        <title>HMF7856_wgs.fasta genome submission.</title>
        <authorList>
            <person name="Kang H."/>
            <person name="Kim H."/>
            <person name="Joh K."/>
        </authorList>
    </citation>
    <scope>NUCLEOTIDE SEQUENCE [LARGE SCALE GENOMIC DNA]</scope>
    <source>
        <strain evidence="10 11">HMF7856</strain>
    </source>
</reference>
<dbReference type="GO" id="GO:0009927">
    <property type="term" value="F:histidine phosphotransfer kinase activity"/>
    <property type="evidence" value="ECO:0007669"/>
    <property type="project" value="TreeGrafter"/>
</dbReference>
<evidence type="ECO:0000313" key="11">
    <source>
        <dbReference type="Proteomes" id="UP000429232"/>
    </source>
</evidence>
<dbReference type="PRINTS" id="PR00344">
    <property type="entry name" value="BCTRLSENSOR"/>
</dbReference>
<dbReference type="NCBIfam" id="TIGR00229">
    <property type="entry name" value="sensory_box"/>
    <property type="match status" value="1"/>
</dbReference>
<feature type="coiled-coil region" evidence="6">
    <location>
        <begin position="129"/>
        <end position="156"/>
    </location>
</feature>
<dbReference type="EC" id="2.7.13.3" evidence="2"/>
<evidence type="ECO:0000256" key="2">
    <source>
        <dbReference type="ARBA" id="ARBA00012438"/>
    </source>
</evidence>
<keyword evidence="11" id="KW-1185">Reference proteome</keyword>
<dbReference type="PANTHER" id="PTHR43047:SF72">
    <property type="entry name" value="OSMOSENSING HISTIDINE PROTEIN KINASE SLN1"/>
    <property type="match status" value="1"/>
</dbReference>
<dbReference type="AlphaFoldDB" id="A0A7T7F9A7"/>
<dbReference type="Pfam" id="PF00512">
    <property type="entry name" value="HisKA"/>
    <property type="match status" value="1"/>
</dbReference>
<name>A0A7T7F9A7_9SPHI</name>
<dbReference type="GO" id="GO:0006355">
    <property type="term" value="P:regulation of DNA-templated transcription"/>
    <property type="evidence" value="ECO:0007669"/>
    <property type="project" value="InterPro"/>
</dbReference>